<accession>A0A919HV44</accession>
<dbReference type="PROSITE" id="PS51372">
    <property type="entry name" value="PRD_2"/>
    <property type="match status" value="1"/>
</dbReference>
<protein>
    <recommendedName>
        <fullName evidence="1">PRD domain-containing protein</fullName>
    </recommendedName>
</protein>
<dbReference type="AlphaFoldDB" id="A0A919HV44"/>
<proteinExistence type="predicted"/>
<dbReference type="EMBL" id="BNFF01000001">
    <property type="protein sequence ID" value="GHK54495.1"/>
    <property type="molecule type" value="Genomic_DNA"/>
</dbReference>
<evidence type="ECO:0000313" key="2">
    <source>
        <dbReference type="EMBL" id="GHK54495.1"/>
    </source>
</evidence>
<organism evidence="2 3">
    <name type="scientific">Klebsiella pneumoniae</name>
    <dbReference type="NCBI Taxonomy" id="573"/>
    <lineage>
        <taxon>Bacteria</taxon>
        <taxon>Pseudomonadati</taxon>
        <taxon>Pseudomonadota</taxon>
        <taxon>Gammaproteobacteria</taxon>
        <taxon>Enterobacterales</taxon>
        <taxon>Enterobacteriaceae</taxon>
        <taxon>Klebsiella/Raoultella group</taxon>
        <taxon>Klebsiella</taxon>
        <taxon>Klebsiella pneumoniae complex</taxon>
    </lineage>
</organism>
<dbReference type="SUPFAM" id="SSF63520">
    <property type="entry name" value="PTS-regulatory domain, PRD"/>
    <property type="match status" value="1"/>
</dbReference>
<sequence length="179" mass="20271">MLSCYEVLAIVGTLDPHLADLPWISLDSLISGEGSRPLMRIFGELATAEQVSEINNLILKNFSLRRVIESVTILDTAKVINQVEQFLLRYEHLAGRDVPNDRKVALYVHISCLIERLIRHASPAQYTGGQCPDRELATLREAFSVIESGYSVKIPVVELCYIHDILTRETEFIQEDQDF</sequence>
<evidence type="ECO:0000259" key="1">
    <source>
        <dbReference type="PROSITE" id="PS51372"/>
    </source>
</evidence>
<reference evidence="2" key="1">
    <citation type="submission" date="2020-10" db="EMBL/GenBank/DDBJ databases">
        <title>Genome Sequence of ESBL Producing Zambian Clinical Strains.</title>
        <authorList>
            <person name="Shawa M."/>
            <person name="Furuta Y."/>
            <person name="Simbotwe M."/>
            <person name="Mulenga E."/>
            <person name="Mubanga M."/>
            <person name="Mulenga G."/>
            <person name="Kaile C."/>
            <person name="Zorigt T."/>
            <person name="Hang'ombe B."/>
            <person name="Higashi H."/>
        </authorList>
    </citation>
    <scope>NUCLEOTIDE SEQUENCE</scope>
    <source>
        <strain evidence="2">Zam_UTH_09</strain>
    </source>
</reference>
<comment type="caution">
    <text evidence="2">The sequence shown here is derived from an EMBL/GenBank/DDBJ whole genome shotgun (WGS) entry which is preliminary data.</text>
</comment>
<dbReference type="Pfam" id="PF00874">
    <property type="entry name" value="PRD"/>
    <property type="match status" value="1"/>
</dbReference>
<dbReference type="GO" id="GO:0006355">
    <property type="term" value="P:regulation of DNA-templated transcription"/>
    <property type="evidence" value="ECO:0007669"/>
    <property type="project" value="InterPro"/>
</dbReference>
<gene>
    <name evidence="2" type="ORF">KPZU09_42310</name>
</gene>
<feature type="domain" description="PRD" evidence="1">
    <location>
        <begin position="74"/>
        <end position="176"/>
    </location>
</feature>
<dbReference type="InterPro" id="IPR011608">
    <property type="entry name" value="PRD"/>
</dbReference>
<dbReference type="InterPro" id="IPR036634">
    <property type="entry name" value="PRD_sf"/>
</dbReference>
<name>A0A919HV44_KLEPN</name>
<evidence type="ECO:0000313" key="3">
    <source>
        <dbReference type="Proteomes" id="UP000655094"/>
    </source>
</evidence>
<dbReference type="Proteomes" id="UP000655094">
    <property type="component" value="Unassembled WGS sequence"/>
</dbReference>